<evidence type="ECO:0000256" key="2">
    <source>
        <dbReference type="SAM" id="SignalP"/>
    </source>
</evidence>
<feature type="chain" id="PRO_5004519477" evidence="2">
    <location>
        <begin position="21"/>
        <end position="223"/>
    </location>
</feature>
<reference evidence="3 4" key="1">
    <citation type="journal article" date="2013" name="BMC Genomics">
        <title>Genomics-driven discovery of the pneumocandin biosynthetic gene cluster in the fungus Glarea lozoyensis.</title>
        <authorList>
            <person name="Chen L."/>
            <person name="Yue Q."/>
            <person name="Zhang X."/>
            <person name="Xiang M."/>
            <person name="Wang C."/>
            <person name="Li S."/>
            <person name="Che Y."/>
            <person name="Ortiz-Lopez F.J."/>
            <person name="Bills G.F."/>
            <person name="Liu X."/>
            <person name="An Z."/>
        </authorList>
    </citation>
    <scope>NUCLEOTIDE SEQUENCE [LARGE SCALE GENOMIC DNA]</scope>
    <source>
        <strain evidence="4">ATCC 20868 / MF5171</strain>
    </source>
</reference>
<dbReference type="KEGG" id="glz:GLAREA_10133"/>
<keyword evidence="4" id="KW-1185">Reference proteome</keyword>
<dbReference type="EMBL" id="KE145356">
    <property type="protein sequence ID" value="EPE34439.1"/>
    <property type="molecule type" value="Genomic_DNA"/>
</dbReference>
<dbReference type="RefSeq" id="XP_008078374.1">
    <property type="nucleotide sequence ID" value="XM_008080183.1"/>
</dbReference>
<accession>S3DBF0</accession>
<feature type="region of interest" description="Disordered" evidence="1">
    <location>
        <begin position="164"/>
        <end position="184"/>
    </location>
</feature>
<protein>
    <submittedName>
        <fullName evidence="3">Uncharacterized protein</fullName>
    </submittedName>
</protein>
<dbReference type="Proteomes" id="UP000016922">
    <property type="component" value="Unassembled WGS sequence"/>
</dbReference>
<proteinExistence type="predicted"/>
<organism evidence="3 4">
    <name type="scientific">Glarea lozoyensis (strain ATCC 20868 / MF5171)</name>
    <dbReference type="NCBI Taxonomy" id="1116229"/>
    <lineage>
        <taxon>Eukaryota</taxon>
        <taxon>Fungi</taxon>
        <taxon>Dikarya</taxon>
        <taxon>Ascomycota</taxon>
        <taxon>Pezizomycotina</taxon>
        <taxon>Leotiomycetes</taxon>
        <taxon>Helotiales</taxon>
        <taxon>Helotiaceae</taxon>
        <taxon>Glarea</taxon>
    </lineage>
</organism>
<feature type="signal peptide" evidence="2">
    <location>
        <begin position="1"/>
        <end position="20"/>
    </location>
</feature>
<dbReference type="GeneID" id="19469180"/>
<keyword evidence="2" id="KW-0732">Signal</keyword>
<name>S3DBF0_GLAL2</name>
<sequence>MKFFTTATLLLLVPLSTARALQRDSIPITARDLSTKSDEMLNRDGLPHEITKRQGFAQALVNALPDILKTLGLRGVAQDSTNPSIGKRSQQSSISDEDNEALQTFIQELLGSLGTVQSDGNLINGRGQTQAIAKRQGFAQAIVDALPAILKNLGLRDISQDSLNSSFEKRDPTLQTSDDDASTQGIAKRQGLTQAIANALPDILKTLGLRDLSQTSLNSSFDN</sequence>
<dbReference type="HOGENOM" id="CLU_1240243_0_0_1"/>
<gene>
    <name evidence="3" type="ORF">GLAREA_10133</name>
</gene>
<dbReference type="AlphaFoldDB" id="S3DBF0"/>
<dbReference type="OrthoDB" id="10316284at2759"/>
<evidence type="ECO:0000313" key="3">
    <source>
        <dbReference type="EMBL" id="EPE34439.1"/>
    </source>
</evidence>
<evidence type="ECO:0000313" key="4">
    <source>
        <dbReference type="Proteomes" id="UP000016922"/>
    </source>
</evidence>
<evidence type="ECO:0000256" key="1">
    <source>
        <dbReference type="SAM" id="MobiDB-lite"/>
    </source>
</evidence>